<dbReference type="EMBL" id="BGZK01000419">
    <property type="protein sequence ID" value="GBP42480.1"/>
    <property type="molecule type" value="Genomic_DNA"/>
</dbReference>
<evidence type="ECO:0000313" key="2">
    <source>
        <dbReference type="EMBL" id="GBP42480.1"/>
    </source>
</evidence>
<feature type="region of interest" description="Disordered" evidence="1">
    <location>
        <begin position="43"/>
        <end position="85"/>
    </location>
</feature>
<proteinExistence type="predicted"/>
<feature type="compositionally biased region" description="Polar residues" evidence="1">
    <location>
        <begin position="58"/>
        <end position="70"/>
    </location>
</feature>
<dbReference type="Proteomes" id="UP000299102">
    <property type="component" value="Unassembled WGS sequence"/>
</dbReference>
<protein>
    <submittedName>
        <fullName evidence="2">Uncharacterized protein</fullName>
    </submittedName>
</protein>
<evidence type="ECO:0000256" key="1">
    <source>
        <dbReference type="SAM" id="MobiDB-lite"/>
    </source>
</evidence>
<accession>A0A4C1VVA0</accession>
<sequence>MQLGNEDLMVEPKDESILLRRASKARRSSLYVSLRDFNPIISSGLSRRGARPEKITSQRETSSARGTQRSGVRRGHINRESVQADQLAQDGAARLADGRRSTITHQCLCRSRNVLSLPHAHTIEVEQFMEKNNMSEDWEWGLSRKSVNSEVHSALKIKLQYKQQCCKSPFMVFKLIYLYLSILQNALTQAHNALTGAPADHYAYCFTRPICLLRTPFPAACAYKARTLCFSVTL</sequence>
<comment type="caution">
    <text evidence="2">The sequence shown here is derived from an EMBL/GenBank/DDBJ whole genome shotgun (WGS) entry which is preliminary data.</text>
</comment>
<organism evidence="2 3">
    <name type="scientific">Eumeta variegata</name>
    <name type="common">Bagworm moth</name>
    <name type="synonym">Eumeta japonica</name>
    <dbReference type="NCBI Taxonomy" id="151549"/>
    <lineage>
        <taxon>Eukaryota</taxon>
        <taxon>Metazoa</taxon>
        <taxon>Ecdysozoa</taxon>
        <taxon>Arthropoda</taxon>
        <taxon>Hexapoda</taxon>
        <taxon>Insecta</taxon>
        <taxon>Pterygota</taxon>
        <taxon>Neoptera</taxon>
        <taxon>Endopterygota</taxon>
        <taxon>Lepidoptera</taxon>
        <taxon>Glossata</taxon>
        <taxon>Ditrysia</taxon>
        <taxon>Tineoidea</taxon>
        <taxon>Psychidae</taxon>
        <taxon>Oiketicinae</taxon>
        <taxon>Eumeta</taxon>
    </lineage>
</organism>
<keyword evidence="3" id="KW-1185">Reference proteome</keyword>
<reference evidence="2 3" key="1">
    <citation type="journal article" date="2019" name="Commun. Biol.">
        <title>The bagworm genome reveals a unique fibroin gene that provides high tensile strength.</title>
        <authorList>
            <person name="Kono N."/>
            <person name="Nakamura H."/>
            <person name="Ohtoshi R."/>
            <person name="Tomita M."/>
            <person name="Numata K."/>
            <person name="Arakawa K."/>
        </authorList>
    </citation>
    <scope>NUCLEOTIDE SEQUENCE [LARGE SCALE GENOMIC DNA]</scope>
</reference>
<evidence type="ECO:0000313" key="3">
    <source>
        <dbReference type="Proteomes" id="UP000299102"/>
    </source>
</evidence>
<gene>
    <name evidence="2" type="ORF">EVAR_29283_1</name>
</gene>
<name>A0A4C1VVA0_EUMVA</name>
<dbReference type="AlphaFoldDB" id="A0A4C1VVA0"/>